<dbReference type="Proteomes" id="UP000319882">
    <property type="component" value="Segment"/>
</dbReference>
<keyword evidence="2" id="KW-1185">Reference proteome</keyword>
<gene>
    <name evidence="1" type="primary">48</name>
    <name evidence="1" type="ORF">SEA_WHACK_48</name>
</gene>
<evidence type="ECO:0000313" key="2">
    <source>
        <dbReference type="Proteomes" id="UP000319882"/>
    </source>
</evidence>
<sequence length="84" mass="9504">MLVEYERTTGTYPDAIIGRPLVDSDTSSVYTRHGFLELRSEWPRTDDVAIAHRRIVTVTFVDVNAEIPTLLEQYGYVASKGVPF</sequence>
<dbReference type="GeneID" id="55618859"/>
<protein>
    <submittedName>
        <fullName evidence="1">Uncharacterized protein</fullName>
    </submittedName>
</protein>
<dbReference type="KEGG" id="vg:55618859"/>
<organism evidence="1 2">
    <name type="scientific">Rhodococcus phage Whack</name>
    <dbReference type="NCBI Taxonomy" id="2591132"/>
    <lineage>
        <taxon>Viruses</taxon>
        <taxon>Duplodnaviria</taxon>
        <taxon>Heunggongvirae</taxon>
        <taxon>Uroviricota</taxon>
        <taxon>Caudoviricetes</taxon>
        <taxon>Whackvirus</taxon>
        <taxon>Whackvirus whack</taxon>
    </lineage>
</organism>
<dbReference type="EMBL" id="MK967393">
    <property type="protein sequence ID" value="QDM57111.1"/>
    <property type="molecule type" value="Genomic_DNA"/>
</dbReference>
<accession>A0A515MKB6</accession>
<dbReference type="RefSeq" id="YP_009848438.1">
    <property type="nucleotide sequence ID" value="NC_048784.1"/>
</dbReference>
<name>A0A515MKB6_9CAUD</name>
<evidence type="ECO:0000313" key="1">
    <source>
        <dbReference type="EMBL" id="QDM57111.1"/>
    </source>
</evidence>
<reference evidence="1 2" key="1">
    <citation type="submission" date="2019-05" db="EMBL/GenBank/DDBJ databases">
        <authorList>
            <person name="Beaulieu J."/>
            <person name="Cox M."/>
            <person name="Nazim E."/>
            <person name="Robinson Z."/>
            <person name="Molloy S.D."/>
            <person name="Garlena R.A."/>
            <person name="Russell D.A."/>
            <person name="Pope W.H."/>
            <person name="Jacobs-Sera D."/>
            <person name="Hatfull G.F."/>
        </authorList>
    </citation>
    <scope>NUCLEOTIDE SEQUENCE [LARGE SCALE GENOMIC DNA]</scope>
</reference>
<proteinExistence type="predicted"/>